<evidence type="ECO:0000313" key="2">
    <source>
        <dbReference type="EMBL" id="MCU7552620.1"/>
    </source>
</evidence>
<accession>A0A9X3B9X5</accession>
<proteinExistence type="predicted"/>
<reference evidence="2" key="1">
    <citation type="submission" date="2022-09" db="EMBL/GenBank/DDBJ databases">
        <authorList>
            <person name="Yuan C."/>
            <person name="Ke Z."/>
        </authorList>
    </citation>
    <scope>NUCLEOTIDE SEQUENCE</scope>
    <source>
        <strain evidence="2">LB-8</strain>
    </source>
</reference>
<name>A0A9X3B9X5_9BACT</name>
<organism evidence="2 3">
    <name type="scientific">Paraflavisolibacter caeni</name>
    <dbReference type="NCBI Taxonomy" id="2982496"/>
    <lineage>
        <taxon>Bacteria</taxon>
        <taxon>Pseudomonadati</taxon>
        <taxon>Bacteroidota</taxon>
        <taxon>Chitinophagia</taxon>
        <taxon>Chitinophagales</taxon>
        <taxon>Chitinophagaceae</taxon>
        <taxon>Paraflavisolibacter</taxon>
    </lineage>
</organism>
<comment type="caution">
    <text evidence="2">The sequence shown here is derived from an EMBL/GenBank/DDBJ whole genome shotgun (WGS) entry which is preliminary data.</text>
</comment>
<dbReference type="EMBL" id="JAOTIF010000039">
    <property type="protein sequence ID" value="MCU7552620.1"/>
    <property type="molecule type" value="Genomic_DNA"/>
</dbReference>
<feature type="signal peptide" evidence="1">
    <location>
        <begin position="1"/>
        <end position="18"/>
    </location>
</feature>
<dbReference type="Proteomes" id="UP001155483">
    <property type="component" value="Unassembled WGS sequence"/>
</dbReference>
<reference evidence="2" key="2">
    <citation type="submission" date="2023-04" db="EMBL/GenBank/DDBJ databases">
        <title>Paracnuella aquatica gen. nov., sp. nov., a member of the family Chitinophagaceae isolated from a hot spring.</title>
        <authorList>
            <person name="Wang C."/>
        </authorList>
    </citation>
    <scope>NUCLEOTIDE SEQUENCE</scope>
    <source>
        <strain evidence="2">LB-8</strain>
    </source>
</reference>
<gene>
    <name evidence="2" type="ORF">OCK74_26105</name>
</gene>
<sequence>MKRILLLSVVMLSVVAYFGCKKSDVAAQNDNSNLGTYKGIFVGSSGTITITLNSDKTVTAVIKVDGQIYNFTCTQTIQINKATTLNFTCGTDKSFTFSIDANGGNPQITNLVFAGHPNALMNISKELSTRPVKCYEGTYTGTSVATGTFNLIIYGDKVLGIGKTGNDVPYAVAGTISNNQITATGVLNHATFTGTVNGDNVSGTWSYLTFSGTWTGVKKQ</sequence>
<keyword evidence="1" id="KW-0732">Signal</keyword>
<evidence type="ECO:0000313" key="3">
    <source>
        <dbReference type="Proteomes" id="UP001155483"/>
    </source>
</evidence>
<dbReference type="RefSeq" id="WP_279300057.1">
    <property type="nucleotide sequence ID" value="NZ_JAOTIF010000039.1"/>
</dbReference>
<dbReference type="AlphaFoldDB" id="A0A9X3B9X5"/>
<keyword evidence="3" id="KW-1185">Reference proteome</keyword>
<evidence type="ECO:0008006" key="4">
    <source>
        <dbReference type="Google" id="ProtNLM"/>
    </source>
</evidence>
<protein>
    <recommendedName>
        <fullName evidence="4">Lipocalin-like domain-containing protein</fullName>
    </recommendedName>
</protein>
<feature type="chain" id="PRO_5040836590" description="Lipocalin-like domain-containing protein" evidence="1">
    <location>
        <begin position="19"/>
        <end position="220"/>
    </location>
</feature>
<evidence type="ECO:0000256" key="1">
    <source>
        <dbReference type="SAM" id="SignalP"/>
    </source>
</evidence>